<dbReference type="AlphaFoldDB" id="A0A7J0DLH4"/>
<dbReference type="Proteomes" id="UP000585474">
    <property type="component" value="Unassembled WGS sequence"/>
</dbReference>
<evidence type="ECO:0000313" key="2">
    <source>
        <dbReference type="Proteomes" id="UP000585474"/>
    </source>
</evidence>
<evidence type="ECO:0000313" key="1">
    <source>
        <dbReference type="EMBL" id="GFS37801.1"/>
    </source>
</evidence>
<proteinExistence type="predicted"/>
<reference evidence="2" key="1">
    <citation type="submission" date="2019-07" db="EMBL/GenBank/DDBJ databases">
        <title>De Novo Assembly of kiwifruit Actinidia rufa.</title>
        <authorList>
            <person name="Sugita-Konishi S."/>
            <person name="Sato K."/>
            <person name="Mori E."/>
            <person name="Abe Y."/>
            <person name="Kisaki G."/>
            <person name="Hamano K."/>
            <person name="Suezawa K."/>
            <person name="Otani M."/>
            <person name="Fukuda T."/>
            <person name="Manabe T."/>
            <person name="Gomi K."/>
            <person name="Tabuchi M."/>
            <person name="Akimitsu K."/>
            <person name="Kataoka I."/>
        </authorList>
    </citation>
    <scope>NUCLEOTIDE SEQUENCE [LARGE SCALE GENOMIC DNA]</scope>
    <source>
        <strain evidence="2">cv. Fuchu</strain>
    </source>
</reference>
<name>A0A7J0DLH4_9ERIC</name>
<organism evidence="1 2">
    <name type="scientific">Actinidia rufa</name>
    <dbReference type="NCBI Taxonomy" id="165716"/>
    <lineage>
        <taxon>Eukaryota</taxon>
        <taxon>Viridiplantae</taxon>
        <taxon>Streptophyta</taxon>
        <taxon>Embryophyta</taxon>
        <taxon>Tracheophyta</taxon>
        <taxon>Spermatophyta</taxon>
        <taxon>Magnoliopsida</taxon>
        <taxon>eudicotyledons</taxon>
        <taxon>Gunneridae</taxon>
        <taxon>Pentapetalae</taxon>
        <taxon>asterids</taxon>
        <taxon>Ericales</taxon>
        <taxon>Actinidiaceae</taxon>
        <taxon>Actinidia</taxon>
    </lineage>
</organism>
<protein>
    <submittedName>
        <fullName evidence="1">Uncharacterized protein</fullName>
    </submittedName>
</protein>
<comment type="caution">
    <text evidence="1">The sequence shown here is derived from an EMBL/GenBank/DDBJ whole genome shotgun (WGS) entry which is preliminary data.</text>
</comment>
<accession>A0A7J0DLH4</accession>
<gene>
    <name evidence="1" type="ORF">Acr_00g0054010</name>
</gene>
<keyword evidence="2" id="KW-1185">Reference proteome</keyword>
<dbReference type="EMBL" id="BJWL01000292">
    <property type="protein sequence ID" value="GFS37801.1"/>
    <property type="molecule type" value="Genomic_DNA"/>
</dbReference>
<sequence length="164" mass="18540">MAGDTTLPQWSSDLTAVESCMTNSSDSSCITVDSLKDLIYQNTYARPTHPLKDEVYGFPTRINLKRDCPYFLGPNISLDVPLDKLKWRPQRREISSSESISTKCRNGAARPKDLELCSPSIRVWTLEHHKAQLFWHPRISQGPGRRDLMMTSLIPMAPSPPLVN</sequence>